<keyword evidence="2" id="KW-1185">Reference proteome</keyword>
<proteinExistence type="predicted"/>
<sequence length="200" mass="22039">MMNKVDLCGMIGWDALRKRIDYSTRPGAIRCFPSEKLAAFFITLVRGLDAASFYLGNLTQQRQDPRTLSLALALSSVGGSWFSRPDDTNTGWRDVYRVVVSLRVKQSDVGFCSGFILPSPGTLAFSYVFDKKVFAYCFGERWVGSTNRVETKPGGNLKRQRTGDHIFRARRSQGVVQPTQGGPSMLPNTGESALVAGLSD</sequence>
<dbReference type="Proteomes" id="UP000242180">
    <property type="component" value="Unassembled WGS sequence"/>
</dbReference>
<protein>
    <submittedName>
        <fullName evidence="1">Uncharacterized protein</fullName>
    </submittedName>
</protein>
<organism evidence="1 2">
    <name type="scientific">Syncephalastrum racemosum</name>
    <name type="common">Filamentous fungus</name>
    <dbReference type="NCBI Taxonomy" id="13706"/>
    <lineage>
        <taxon>Eukaryota</taxon>
        <taxon>Fungi</taxon>
        <taxon>Fungi incertae sedis</taxon>
        <taxon>Mucoromycota</taxon>
        <taxon>Mucoromycotina</taxon>
        <taxon>Mucoromycetes</taxon>
        <taxon>Mucorales</taxon>
        <taxon>Syncephalastraceae</taxon>
        <taxon>Syncephalastrum</taxon>
    </lineage>
</organism>
<evidence type="ECO:0000313" key="2">
    <source>
        <dbReference type="Proteomes" id="UP000242180"/>
    </source>
</evidence>
<reference evidence="1 2" key="1">
    <citation type="submission" date="2016-07" db="EMBL/GenBank/DDBJ databases">
        <title>Pervasive Adenine N6-methylation of Active Genes in Fungi.</title>
        <authorList>
            <consortium name="DOE Joint Genome Institute"/>
            <person name="Mondo S.J."/>
            <person name="Dannebaum R.O."/>
            <person name="Kuo R.C."/>
            <person name="Labutti K."/>
            <person name="Haridas S."/>
            <person name="Kuo A."/>
            <person name="Salamov A."/>
            <person name="Ahrendt S.R."/>
            <person name="Lipzen A."/>
            <person name="Sullivan W."/>
            <person name="Andreopoulos W.B."/>
            <person name="Clum A."/>
            <person name="Lindquist E."/>
            <person name="Daum C."/>
            <person name="Ramamoorthy G.K."/>
            <person name="Gryganskyi A."/>
            <person name="Culley D."/>
            <person name="Magnuson J.K."/>
            <person name="James T.Y."/>
            <person name="O'Malley M.A."/>
            <person name="Stajich J.E."/>
            <person name="Spatafora J.W."/>
            <person name="Visel A."/>
            <person name="Grigoriev I.V."/>
        </authorList>
    </citation>
    <scope>NUCLEOTIDE SEQUENCE [LARGE SCALE GENOMIC DNA]</scope>
    <source>
        <strain evidence="1 2">NRRL 2496</strain>
    </source>
</reference>
<evidence type="ECO:0000313" key="1">
    <source>
        <dbReference type="EMBL" id="ORZ02467.1"/>
    </source>
</evidence>
<gene>
    <name evidence="1" type="ORF">BCR43DRAFT_10467</name>
</gene>
<accession>A0A1X2HSA9</accession>
<dbReference type="EMBL" id="MCGN01000001">
    <property type="protein sequence ID" value="ORZ02467.1"/>
    <property type="molecule type" value="Genomic_DNA"/>
</dbReference>
<name>A0A1X2HSA9_SYNRA</name>
<comment type="caution">
    <text evidence="1">The sequence shown here is derived from an EMBL/GenBank/DDBJ whole genome shotgun (WGS) entry which is preliminary data.</text>
</comment>
<dbReference type="AlphaFoldDB" id="A0A1X2HSA9"/>
<dbReference type="InParanoid" id="A0A1X2HSA9"/>